<evidence type="ECO:0000313" key="2">
    <source>
        <dbReference type="Proteomes" id="UP000062317"/>
    </source>
</evidence>
<gene>
    <name evidence="1" type="ORF">WT27_05355</name>
</gene>
<protein>
    <submittedName>
        <fullName evidence="1">Capsule biosynthesis protein</fullName>
    </submittedName>
</protein>
<dbReference type="Pfam" id="PF05159">
    <property type="entry name" value="Capsule_synth"/>
    <property type="match status" value="4"/>
</dbReference>
<sequence length="734" mass="80523">MTRSRRWIVPIQSVGLWAWCGTTPWLDGIVSCGFPWQRSGIDGILGWGLRDSGLRAQAWARRAGVDVLRIEDGFLRSVSLGVLGDAALSIIVDDLGIYYDASRPSRLEMLVKEAAVREDDHADGARSEARRAMSLIVRHGLSKYNHAPDFVAPAGWRDDAILVIDQTRGDVAVRLGGADESSFRAMLAAALAENPGKPVWIKTHPDVTCGKKAGYLVDAAFADPRVRLLPADVSPPSLLKRVGKVYAVSSQMGFEAMLCGRPVVTFGLPWYAGWGLTDDRHEDAVRVADRRGSATLHQLFDAAYLRYCRYVDPETGSRGTIFDVIDHLARQRRLSEVTRGELVCVGLSLWKRSVVAPFLRQGGARVRYVANPEALRRLPRNPSRSVVLWGARHPEVEAVARDLNLPVLRMEDGFIRSVGLGSNLIAPLSLVIDDLGIYFDPRTPSRLEAILERGGFDDAELAEARTVRAALVDARIGKYNVGSGGVALPSPRPAKVILVPGQVEDDASIRTGSPWISTNLGLLSSVRAAHPDAFIVFKPHPDVVSGNRAGAVPLSDARRLADAVAPESDVIACVEQADEVHTMTSLTGFEALLRGKRVVCYGAPFYAGWGLTHDIFAKVSPNTKRMPGVGGGTDIHPVWSRRTRRLTLDELVAGTLLRYPRYVHPVSRAVIDARLAIALLNAQRESSGQGKLTRNRLKQQAGKVKMWALTTYSEYRISTRKKLYMSLQRWLAKL</sequence>
<dbReference type="GO" id="GO:0000271">
    <property type="term" value="P:polysaccharide biosynthetic process"/>
    <property type="evidence" value="ECO:0007669"/>
    <property type="project" value="InterPro"/>
</dbReference>
<dbReference type="CDD" id="cd16439">
    <property type="entry name" value="beta_Kdo_transferase_KpsC_2"/>
    <property type="match status" value="1"/>
</dbReference>
<comment type="caution">
    <text evidence="1">The sequence shown here is derived from an EMBL/GenBank/DDBJ whole genome shotgun (WGS) entry which is preliminary data.</text>
</comment>
<name>A0A105VH24_9BURK</name>
<dbReference type="EMBL" id="LPEQ01000072">
    <property type="protein sequence ID" value="KVV47672.1"/>
    <property type="molecule type" value="Genomic_DNA"/>
</dbReference>
<keyword evidence="2" id="KW-1185">Reference proteome</keyword>
<evidence type="ECO:0000313" key="1">
    <source>
        <dbReference type="EMBL" id="KVV47672.1"/>
    </source>
</evidence>
<dbReference type="InterPro" id="IPR007833">
    <property type="entry name" value="Capsule_polysaccharide_synth"/>
</dbReference>
<proteinExistence type="predicted"/>
<dbReference type="AlphaFoldDB" id="A0A105VH24"/>
<reference evidence="1 2" key="1">
    <citation type="submission" date="2015-11" db="EMBL/GenBank/DDBJ databases">
        <title>Expanding the genomic diversity of Burkholderia species for the development of highly accurate diagnostics.</title>
        <authorList>
            <person name="Sahl J."/>
            <person name="Keim P."/>
            <person name="Wagner D."/>
        </authorList>
    </citation>
    <scope>NUCLEOTIDE SEQUENCE [LARGE SCALE GENOMIC DNA]</scope>
    <source>
        <strain evidence="1 2">MSMB1301WGS</strain>
    </source>
</reference>
<dbReference type="Proteomes" id="UP000062317">
    <property type="component" value="Unassembled WGS sequence"/>
</dbReference>
<dbReference type="GO" id="GO:0015774">
    <property type="term" value="P:polysaccharide transport"/>
    <property type="evidence" value="ECO:0007669"/>
    <property type="project" value="InterPro"/>
</dbReference>
<accession>A0A105VH24</accession>
<dbReference type="CDD" id="cd16440">
    <property type="entry name" value="beta_Kdo_transferase_KpsC_1"/>
    <property type="match status" value="1"/>
</dbReference>
<organism evidence="1 2">
    <name type="scientific">Burkholderia territorii</name>
    <dbReference type="NCBI Taxonomy" id="1503055"/>
    <lineage>
        <taxon>Bacteria</taxon>
        <taxon>Pseudomonadati</taxon>
        <taxon>Pseudomonadota</taxon>
        <taxon>Betaproteobacteria</taxon>
        <taxon>Burkholderiales</taxon>
        <taxon>Burkholderiaceae</taxon>
        <taxon>Burkholderia</taxon>
        <taxon>Burkholderia cepacia complex</taxon>
    </lineage>
</organism>